<feature type="compositionally biased region" description="Polar residues" evidence="7">
    <location>
        <begin position="2269"/>
        <end position="2278"/>
    </location>
</feature>
<feature type="compositionally biased region" description="Low complexity" evidence="7">
    <location>
        <begin position="1688"/>
        <end position="1699"/>
    </location>
</feature>
<sequence>MELSEGFHKRHGAKPGANSSSRTIPFASPLDELFGPATTSQSATLNLQHLTPIPPQGPPSNAPKRPMSAAPVSRAVGVAGDASSLFGSSTSNTNSFESWAFMSGSPPKPAATIPNPLNRPSSVPPASTQYQTWSQQPAATTQNNSILNQTNNSLPYQTGSQSNQAYDYGINDSSAAVADAFGLNTTRNDVWLQKTFDAPHASQQYTATDTSALYGSSQPQYDITSTNNVVSQQAVDTSYQGQQQSTYDASQSIYGSQYGNTGQYDTSHYDTTQYDNSTYDNSQVQTNHQYDSSNAQYPAEVQSNAYGLYESATQHPSQHYEHYAPPTEQTRYHSVSPTALPSQPPQPTEQMTENPVDSYNLYASQLGPPHSGYDYGDSASNQYEENIIDQTLYQPSTYNPSQSYASHSDQPVIEQQELPALVQEESIEADEDFVLPPPPTMNEIDARMSSVSPAKANESGSLSAVKPSTMGSVSPSAEFEEIDPNGLGRRTYSYVSSEDIRSVSPTRAGNPAEVLSELDDLIFGSKSTDYGMTSSIQTQPKSSSPSQFFDKLEATAKAIDDQLASFESDNIVAPISHEKATYEETQHSNRTSPENLTWQNQGGSGWDDFDIDDVASSPEMAASIRQDERHTPSVGGGAVSVGGGSLAGGSVAGMSIAGGSERATSPERLVSSHSLYNNMSVDTNYSQTTPERMHHDVDEVGAVNHEVDPSSPQQPHDDPFTHQQHPIDAFFGQQPPMDDPFGEQEQRADQLFGQQPPPDDDPFSQQQQYTDEFGLQQANADPYGQQEIYDQQQHHGEDSQQMYYNQPQTYEGQHGDNQNFYEKPAVEQPVQYIQNQQYDTQTYPVEPYGDGQVSSQPRSGYSESPYSGQDYQQQQNYESQGYEPVTQQAVYSTQPSTLENVTYQSQQFDSQQPPGTYDSQPQYDSHESPQFDSQQSVSGYDSQTQYQYAESISTTDTRVETSQYGDGTTVAFSTSSIHVQAGRSESSPATMAGSPQISNLQYSHSINQMATGASWHHLTDLAPVESPAASVPQSPAVVAVINKCSQCGRVNDTEANFCAKCGSRLHVRPEDTLPSIASSSMQPTPPPTIPNAPYAGRASIPRPNLYSQPGDLSRPPVVPLATPRNLTFGRATTPTNIPHTENVTEIPGRVSPAGSVNRYGRTPTPPIQMQQAVGEFIDPLGRHRGHCVAVFGFGRLLVSSVRRHQRIVATQTGAQMAVEKAYPGPVKIVPTHTLITAPEVLLVPSKTDSLFPLMSNRSNKKKKEVIKLCDELIAEAEAKEQDLSRVLNGSIDYHSRLEVEEAADEVVLWRLLKHLVDNNGVLIPSNDKPEQSQAVISLLSRQPKLPPSASASIDEIYSLLLEGDRVAASKVAISNSLWGHALVIASHIRKEYYRDVVMEFARHEFGVPCQGPSLVPKRNVAGPGSLGGRGDDRPALRVLYSIFAGAGKQAVAEFLPAFGELDPSSHVGAQESLTRWQDTLTIILANRTPGDSAVLATLGERLLEYSRSNAAHICFLISGLATIFGGADVSTTRGVLLGVNHFMHPRTSISDHKAIRMMELYEYGLSFGNAAVSTPLPHFQSYKLAYAAYLAELGRFDEARKYVDSVKALVESYAKGSPYFDRVLFGIVGELGIRIESGLSKAASANSASDATSWLSRVSSWNSIMTVMDRGLNKFMNGAVGVEGGEHPSTSSTPIGGSSNPLTTSIGPSAPLGRSSSPTKSNPLQYSGFFGSSATPPPPTRPLSTPPSARLLAGTQSGISSPSPAGNFDGKGVSLDSYSNNGSHGNLHRDYLPSTPSTTQLPYVWPQQQAQDTAPIESFVSNPVAAGVIPTDTNSYGTNGTYDSYASQTVEYTHQQSVYNEQQQTRYPMQSWQDPNEMTVPSDLGALVENQQTLQQSDPSQKQQNWQDPSQASYPTAIGFESGFEAQTTYQDNNSQLMYQDNSQTPYQDKIQQTYQENSQQSYQDDTQHWQQQPDDSLQSSAQQQQHSEGTQQWQQPDQTLAPQQSWQEEPPVVENNTPQPPPPATNRPVHTNTIEEEDFGFGNSSLKKSKPDQPSRPPSAAGVRPATPGAEWPAGDKVEEKKTDESNKNEITKSSYISIVSGFLFGGRTGSAPAASGKPAAGPVRANLGEENSFVYDPVQKRWVNKKGGATADASSAAPGLGAPPMRRPSSTPPGAALPSIARADSSASTDPPNAPPPTARSTPLSSAPSSRPASPAVAGMQNGSPSSAQSGPFSAALGRSRSSMGRRGRQVHYDVQGTATEQERSSSSEPRGFTSSDIKRAGFIPPMPTAAGSNAGVMIMQPPPQPVVSQQEDAWGSNNNTSQPEVMDRISPNAVSPIASSSAVPPTVMKMPTASKPIVNMPSNVITQRPAIPLPSFKPPSATLLPQPNVYSTTTAQMPQKPPTPLPSSYSSIPPPQPTYNDYSSDGDIDETQGMPPEDF</sequence>
<feature type="region of interest" description="Disordered" evidence="7">
    <location>
        <begin position="704"/>
        <end position="745"/>
    </location>
</feature>
<feature type="region of interest" description="Disordered" evidence="7">
    <location>
        <begin position="1679"/>
        <end position="1800"/>
    </location>
</feature>
<keyword evidence="6" id="KW-0072">Autophagy</keyword>
<dbReference type="PANTHER" id="PTHR13402">
    <property type="entry name" value="RGPR-RELATED"/>
    <property type="match status" value="1"/>
</dbReference>
<dbReference type="GO" id="GO:0005789">
    <property type="term" value="C:endoplasmic reticulum membrane"/>
    <property type="evidence" value="ECO:0007669"/>
    <property type="project" value="UniProtKB-SubCell"/>
</dbReference>
<dbReference type="InterPro" id="IPR024298">
    <property type="entry name" value="Sec16_Sec23-bd"/>
</dbReference>
<feature type="region of interest" description="Disordered" evidence="7">
    <location>
        <begin position="842"/>
        <end position="883"/>
    </location>
</feature>
<evidence type="ECO:0000259" key="8">
    <source>
        <dbReference type="Pfam" id="PF12931"/>
    </source>
</evidence>
<feature type="compositionally biased region" description="Polar residues" evidence="7">
    <location>
        <begin position="328"/>
        <end position="341"/>
    </location>
</feature>
<evidence type="ECO:0000256" key="4">
    <source>
        <dbReference type="ARBA" id="ARBA00022892"/>
    </source>
</evidence>
<dbReference type="CDD" id="cd09233">
    <property type="entry name" value="ACE1-Sec16-like"/>
    <property type="match status" value="1"/>
</dbReference>
<comment type="function">
    <text evidence="5 6">Involved in the initiation of assembly of the COPII coat required for the formation of transport vesicles from the endoplasmic reticulum (ER) and the selection of cargo molecules. Also involved in autophagy.</text>
</comment>
<feature type="region of interest" description="Disordered" evidence="7">
    <location>
        <begin position="328"/>
        <end position="352"/>
    </location>
</feature>
<feature type="region of interest" description="Disordered" evidence="7">
    <location>
        <begin position="905"/>
        <end position="942"/>
    </location>
</feature>
<feature type="compositionally biased region" description="Polar residues" evidence="7">
    <location>
        <begin position="37"/>
        <end position="49"/>
    </location>
</feature>
<feature type="compositionally biased region" description="Polar residues" evidence="7">
    <location>
        <begin position="1714"/>
        <end position="1725"/>
    </location>
</feature>
<evidence type="ECO:0000256" key="3">
    <source>
        <dbReference type="ARBA" id="ARBA00022824"/>
    </source>
</evidence>
<evidence type="ECO:0000313" key="10">
    <source>
        <dbReference type="EMBL" id="TPX35563.1"/>
    </source>
</evidence>
<feature type="compositionally biased region" description="Polar residues" evidence="7">
    <location>
        <begin position="905"/>
        <end position="923"/>
    </location>
</feature>
<evidence type="ECO:0000256" key="6">
    <source>
        <dbReference type="RuleBase" id="RU364101"/>
    </source>
</evidence>
<comment type="similarity">
    <text evidence="1 6">Belongs to the SEC16 family.</text>
</comment>
<evidence type="ECO:0000256" key="7">
    <source>
        <dbReference type="SAM" id="MobiDB-lite"/>
    </source>
</evidence>
<dbReference type="Pfam" id="PF12931">
    <property type="entry name" value="TPR_Sec16"/>
    <property type="match status" value="1"/>
</dbReference>
<feature type="region of interest" description="Disordered" evidence="7">
    <location>
        <begin position="1076"/>
        <end position="1095"/>
    </location>
</feature>
<feature type="compositionally biased region" description="Pro residues" evidence="7">
    <location>
        <begin position="1735"/>
        <end position="1745"/>
    </location>
</feature>
<protein>
    <recommendedName>
        <fullName evidence="6">Protein transport protein sec16</fullName>
    </recommendedName>
</protein>
<feature type="compositionally biased region" description="Low complexity" evidence="7">
    <location>
        <begin position="2008"/>
        <end position="2018"/>
    </location>
</feature>
<dbReference type="GO" id="GO:0006914">
    <property type="term" value="P:autophagy"/>
    <property type="evidence" value="ECO:0007669"/>
    <property type="project" value="UniProtKB-KW"/>
</dbReference>
<name>A0A507CDE6_9FUNG</name>
<feature type="compositionally biased region" description="Polar residues" evidence="7">
    <location>
        <begin position="1754"/>
        <end position="1764"/>
    </location>
</feature>
<feature type="compositionally biased region" description="Low complexity" evidence="7">
    <location>
        <begin position="2201"/>
        <end position="2220"/>
    </location>
</feature>
<feature type="compositionally biased region" description="Low complexity" evidence="7">
    <location>
        <begin position="2153"/>
        <end position="2166"/>
    </location>
</feature>
<dbReference type="GO" id="GO:0007030">
    <property type="term" value="P:Golgi organization"/>
    <property type="evidence" value="ECO:0007669"/>
    <property type="project" value="TreeGrafter"/>
</dbReference>
<comment type="subcellular location">
    <subcellularLocation>
        <location evidence="6">Endoplasmic reticulum membrane</location>
    </subcellularLocation>
</comment>
<dbReference type="RefSeq" id="XP_031026036.1">
    <property type="nucleotide sequence ID" value="XM_031168008.1"/>
</dbReference>
<feature type="region of interest" description="Disordered" evidence="7">
    <location>
        <begin position="2147"/>
        <end position="2329"/>
    </location>
</feature>
<feature type="region of interest" description="Disordered" evidence="7">
    <location>
        <begin position="2371"/>
        <end position="2442"/>
    </location>
</feature>
<evidence type="ECO:0000259" key="9">
    <source>
        <dbReference type="Pfam" id="PF12932"/>
    </source>
</evidence>
<feature type="compositionally biased region" description="Low complexity" evidence="7">
    <location>
        <begin position="1971"/>
        <end position="1988"/>
    </location>
</feature>
<dbReference type="EMBL" id="QEAO01000008">
    <property type="protein sequence ID" value="TPX35563.1"/>
    <property type="molecule type" value="Genomic_DNA"/>
</dbReference>
<keyword evidence="4 6" id="KW-0931">ER-Golgi transport</keyword>
<evidence type="ECO:0000256" key="5">
    <source>
        <dbReference type="ARBA" id="ARBA00024687"/>
    </source>
</evidence>
<dbReference type="GO" id="GO:0016192">
    <property type="term" value="P:vesicle-mediated transport"/>
    <property type="evidence" value="ECO:0007669"/>
    <property type="project" value="UniProtKB-KW"/>
</dbReference>
<dbReference type="InterPro" id="IPR024340">
    <property type="entry name" value="Sec16_CCD"/>
</dbReference>
<dbReference type="GO" id="GO:0070973">
    <property type="term" value="P:protein localization to endoplasmic reticulum exit site"/>
    <property type="evidence" value="ECO:0007669"/>
    <property type="project" value="TreeGrafter"/>
</dbReference>
<evidence type="ECO:0000256" key="1">
    <source>
        <dbReference type="ARBA" id="ARBA00005927"/>
    </source>
</evidence>
<comment type="caution">
    <text evidence="10">The sequence shown here is derived from an EMBL/GenBank/DDBJ whole genome shotgun (WGS) entry which is preliminary data.</text>
</comment>
<keyword evidence="6" id="KW-0472">Membrane</keyword>
<feature type="region of interest" description="Disordered" evidence="7">
    <location>
        <begin position="1892"/>
        <end position="1916"/>
    </location>
</feature>
<evidence type="ECO:0000313" key="11">
    <source>
        <dbReference type="Proteomes" id="UP000319731"/>
    </source>
</evidence>
<feature type="compositionally biased region" description="Polar residues" evidence="7">
    <location>
        <begin position="930"/>
        <end position="942"/>
    </location>
</feature>
<feature type="compositionally biased region" description="Polar residues" evidence="7">
    <location>
        <begin position="1953"/>
        <end position="1965"/>
    </location>
</feature>
<feature type="region of interest" description="Disordered" evidence="7">
    <location>
        <begin position="448"/>
        <end position="484"/>
    </location>
</feature>
<keyword evidence="11" id="KW-1185">Reference proteome</keyword>
<accession>A0A507CDE6</accession>
<dbReference type="Gene3D" id="1.25.40.1030">
    <property type="match status" value="1"/>
</dbReference>
<feature type="region of interest" description="Disordered" evidence="7">
    <location>
        <begin position="1953"/>
        <end position="2094"/>
    </location>
</feature>
<feature type="compositionally biased region" description="Polar residues" evidence="7">
    <location>
        <begin position="2223"/>
        <end position="2234"/>
    </location>
</feature>
<feature type="compositionally biased region" description="Basic and acidic residues" evidence="7">
    <location>
        <begin position="2075"/>
        <end position="2092"/>
    </location>
</feature>
<dbReference type="OrthoDB" id="8918678at2759"/>
<feature type="region of interest" description="Disordered" evidence="7">
    <location>
        <begin position="583"/>
        <end position="641"/>
    </location>
</feature>
<keyword evidence="3 6" id="KW-0256">Endoplasmic reticulum</keyword>
<feature type="compositionally biased region" description="Polar residues" evidence="7">
    <location>
        <begin position="1892"/>
        <end position="1914"/>
    </location>
</feature>
<feature type="region of interest" description="Disordered" evidence="7">
    <location>
        <begin position="264"/>
        <end position="284"/>
    </location>
</feature>
<dbReference type="PANTHER" id="PTHR13402:SF6">
    <property type="entry name" value="SECRETORY 16, ISOFORM I"/>
    <property type="match status" value="1"/>
</dbReference>
<dbReference type="GeneID" id="42003305"/>
<dbReference type="GO" id="GO:0070971">
    <property type="term" value="C:endoplasmic reticulum exit site"/>
    <property type="evidence" value="ECO:0007669"/>
    <property type="project" value="UniProtKB-ARBA"/>
</dbReference>
<keyword evidence="6" id="KW-0653">Protein transport</keyword>
<evidence type="ECO:0000256" key="2">
    <source>
        <dbReference type="ARBA" id="ARBA00022448"/>
    </source>
</evidence>
<feature type="domain" description="Sec16 Sec23-binding" evidence="8">
    <location>
        <begin position="1356"/>
        <end position="1678"/>
    </location>
</feature>
<feature type="compositionally biased region" description="Low complexity" evidence="7">
    <location>
        <begin position="866"/>
        <end position="883"/>
    </location>
</feature>
<keyword evidence="2 6" id="KW-0813">Transport</keyword>
<feature type="compositionally biased region" description="Pro residues" evidence="7">
    <location>
        <begin position="52"/>
        <end position="61"/>
    </location>
</feature>
<dbReference type="Pfam" id="PF12932">
    <property type="entry name" value="Sec16"/>
    <property type="match status" value="1"/>
</dbReference>
<feature type="domain" description="Sec16 central conserved" evidence="9">
    <location>
        <begin position="1186"/>
        <end position="1320"/>
    </location>
</feature>
<feature type="compositionally biased region" description="Polar residues" evidence="7">
    <location>
        <begin position="2386"/>
        <end position="2400"/>
    </location>
</feature>
<reference evidence="10 11" key="1">
    <citation type="journal article" date="2019" name="Sci. Rep.">
        <title>Comparative genomics of chytrid fungi reveal insights into the obligate biotrophic and pathogenic lifestyle of Synchytrium endobioticum.</title>
        <authorList>
            <person name="van de Vossenberg B.T.L.H."/>
            <person name="Warris S."/>
            <person name="Nguyen H.D.T."/>
            <person name="van Gent-Pelzer M.P.E."/>
            <person name="Joly D.L."/>
            <person name="van de Geest H.C."/>
            <person name="Bonants P.J.M."/>
            <person name="Smith D.S."/>
            <person name="Levesque C.A."/>
            <person name="van der Lee T.A.J."/>
        </authorList>
    </citation>
    <scope>NUCLEOTIDE SEQUENCE [LARGE SCALE GENOMIC DNA]</scope>
    <source>
        <strain evidence="10 11">JEL517</strain>
    </source>
</reference>
<organism evidence="10 11">
    <name type="scientific">Synchytrium microbalum</name>
    <dbReference type="NCBI Taxonomy" id="1806994"/>
    <lineage>
        <taxon>Eukaryota</taxon>
        <taxon>Fungi</taxon>
        <taxon>Fungi incertae sedis</taxon>
        <taxon>Chytridiomycota</taxon>
        <taxon>Chytridiomycota incertae sedis</taxon>
        <taxon>Chytridiomycetes</taxon>
        <taxon>Synchytriales</taxon>
        <taxon>Synchytriaceae</taxon>
        <taxon>Synchytrium</taxon>
    </lineage>
</organism>
<gene>
    <name evidence="10" type="ORF">SmJEL517_g02080</name>
</gene>
<dbReference type="Proteomes" id="UP000319731">
    <property type="component" value="Unassembled WGS sequence"/>
</dbReference>
<feature type="compositionally biased region" description="Polar residues" evidence="7">
    <location>
        <begin position="852"/>
        <end position="865"/>
    </location>
</feature>
<feature type="region of interest" description="Disordered" evidence="7">
    <location>
        <begin position="1127"/>
        <end position="1152"/>
    </location>
</feature>
<dbReference type="GO" id="GO:0012507">
    <property type="term" value="C:ER to Golgi transport vesicle membrane"/>
    <property type="evidence" value="ECO:0007669"/>
    <property type="project" value="TreeGrafter"/>
</dbReference>
<feature type="compositionally biased region" description="Polar residues" evidence="7">
    <location>
        <begin position="1130"/>
        <end position="1143"/>
    </location>
</feature>
<proteinExistence type="inferred from homology"/>
<feature type="compositionally biased region" description="Polar residues" evidence="7">
    <location>
        <begin position="588"/>
        <end position="601"/>
    </location>
</feature>
<feature type="compositionally biased region" description="Polar residues" evidence="7">
    <location>
        <begin position="1989"/>
        <end position="2007"/>
    </location>
</feature>
<dbReference type="STRING" id="1806994.A0A507CDE6"/>
<dbReference type="GO" id="GO:0015031">
    <property type="term" value="P:protein transport"/>
    <property type="evidence" value="ECO:0007669"/>
    <property type="project" value="UniProtKB-KW"/>
</dbReference>
<feature type="region of interest" description="Disordered" evidence="7">
    <location>
        <begin position="1"/>
        <end position="74"/>
    </location>
</feature>